<comment type="subcellular location">
    <subcellularLocation>
        <location evidence="2">Secreted</location>
    </subcellularLocation>
</comment>
<feature type="chain" id="PRO_5016989593" description="Protein yellow" evidence="7">
    <location>
        <begin position="26"/>
        <end position="490"/>
    </location>
</feature>
<feature type="signal peptide" evidence="7">
    <location>
        <begin position="1"/>
        <end position="25"/>
    </location>
</feature>
<evidence type="ECO:0000256" key="7">
    <source>
        <dbReference type="SAM" id="SignalP"/>
    </source>
</evidence>
<comment type="similarity">
    <text evidence="3">Belongs to the major royal jelly protein family.</text>
</comment>
<accession>A0A348AW37</accession>
<dbReference type="Gene3D" id="2.120.10.30">
    <property type="entry name" value="TolB, C-terminal domain"/>
    <property type="match status" value="1"/>
</dbReference>
<dbReference type="EMBL" id="LC369734">
    <property type="protein sequence ID" value="BBC81928.1"/>
    <property type="molecule type" value="mRNA"/>
</dbReference>
<evidence type="ECO:0000313" key="8">
    <source>
        <dbReference type="EMBL" id="BBC81928.1"/>
    </source>
</evidence>
<dbReference type="PRINTS" id="PR01366">
    <property type="entry name" value="ROYALJELLY"/>
</dbReference>
<evidence type="ECO:0000256" key="2">
    <source>
        <dbReference type="ARBA" id="ARBA00004613"/>
    </source>
</evidence>
<dbReference type="AlphaFoldDB" id="A0A348AW37"/>
<reference evidence="8" key="1">
    <citation type="journal article" date="2018" name="Insect Biochem. Mol. Biol.">
        <title>Identification of a transcription factor that functions downstream of corazonin in the control of desert locust gregarious body coloration.</title>
        <authorList>
            <person name="Sugahara R."/>
            <person name="Tanaka S."/>
            <person name="Jouraku A."/>
            <person name="Shiotsuki T."/>
        </authorList>
    </citation>
    <scope>NUCLEOTIDE SEQUENCE</scope>
    <source>
        <strain evidence="8">Niger</strain>
    </source>
</reference>
<keyword evidence="6" id="KW-0325">Glycoprotein</keyword>
<dbReference type="InterPro" id="IPR011042">
    <property type="entry name" value="6-blade_b-propeller_TolB-like"/>
</dbReference>
<evidence type="ECO:0000256" key="3">
    <source>
        <dbReference type="ARBA" id="ARBA00009127"/>
    </source>
</evidence>
<evidence type="ECO:0000256" key="1">
    <source>
        <dbReference type="ARBA" id="ARBA00002855"/>
    </source>
</evidence>
<gene>
    <name evidence="8" type="primary">YEL</name>
</gene>
<name>A0A348AW37_SCHGR</name>
<dbReference type="PANTHER" id="PTHR10009:SF14">
    <property type="entry name" value="PROTEIN YELLOW"/>
    <property type="match status" value="1"/>
</dbReference>
<proteinExistence type="evidence at transcript level"/>
<evidence type="ECO:0000256" key="6">
    <source>
        <dbReference type="ARBA" id="ARBA00023180"/>
    </source>
</evidence>
<sequence length="490" mass="55426">MLRHATSTAAAVALMFFWIFAVSDGTETGRLVERFAWRQLDFAYPDAQSRQNALRTGDFIPENNLPVGIEVWGDKLFVTVPRWRQGIPATLNYIPLSTASPDSPQLIPYPDWETNREGNCNGLTTVYRIKADACDRLWVLDVGTVGYDNTTENVCPYSINVYDLHTNRRLRRYQLRPDDTNSDTFIANIAVDIGASCDDTFMYASDELGYGLVIYSWEQNTSWRVTHPFFLPDPLRGDFNIAGMNFQWWSEGVFGMALTPPQEDGFRVLLFHPLASHREFAVSTRVLRDRSLVDSNFHYFQNLGERGPNGHVTAQYMGDDGILFFNLIDQNAIGCWDGRKHYRPHNMAVVDKDDEALVFPSDVKVDRSGNLWVMSDRMPVFLLAELDYSDVNFRIFSGPVSTAIAGTPCDPSVGDFSSPPLESRFQEGGVARYTQDPYQRQPFGTFDQPLPSYGKWTLPLSSSRYPYVAPSPRVQHPRFGAPTAVGHFTL</sequence>
<dbReference type="PANTHER" id="PTHR10009">
    <property type="entry name" value="PROTEIN YELLOW-RELATED"/>
    <property type="match status" value="1"/>
</dbReference>
<dbReference type="OrthoDB" id="7776143at2759"/>
<dbReference type="InterPro" id="IPR017996">
    <property type="entry name" value="MRJP/yellow-related"/>
</dbReference>
<dbReference type="GO" id="GO:0005576">
    <property type="term" value="C:extracellular region"/>
    <property type="evidence" value="ECO:0007669"/>
    <property type="project" value="UniProtKB-SubCell"/>
</dbReference>
<keyword evidence="7" id="KW-0732">Signal</keyword>
<evidence type="ECO:0000256" key="4">
    <source>
        <dbReference type="ARBA" id="ARBA00014360"/>
    </source>
</evidence>
<dbReference type="FunFam" id="2.120.10.30:FF:000046">
    <property type="entry name" value="Blast:Protein yellow"/>
    <property type="match status" value="1"/>
</dbReference>
<keyword evidence="5" id="KW-0964">Secreted</keyword>
<dbReference type="Pfam" id="PF03022">
    <property type="entry name" value="MRJP"/>
    <property type="match status" value="1"/>
</dbReference>
<protein>
    <recommendedName>
        <fullName evidence="4">Protein yellow</fullName>
    </recommendedName>
</protein>
<comment type="function">
    <text evidence="1">Controls the pigmentation pattern of the adult cuticle and larval mouth parts.</text>
</comment>
<organism evidence="8">
    <name type="scientific">Schistocerca gregaria</name>
    <name type="common">Desert locust</name>
    <name type="synonym">Gryllus gregarius</name>
    <dbReference type="NCBI Taxonomy" id="7010"/>
    <lineage>
        <taxon>Eukaryota</taxon>
        <taxon>Metazoa</taxon>
        <taxon>Ecdysozoa</taxon>
        <taxon>Arthropoda</taxon>
        <taxon>Hexapoda</taxon>
        <taxon>Insecta</taxon>
        <taxon>Pterygota</taxon>
        <taxon>Neoptera</taxon>
        <taxon>Polyneoptera</taxon>
        <taxon>Orthoptera</taxon>
        <taxon>Caelifera</taxon>
        <taxon>Acrididea</taxon>
        <taxon>Acridomorpha</taxon>
        <taxon>Acridoidea</taxon>
        <taxon>Acrididae</taxon>
        <taxon>Cyrtacanthacridinae</taxon>
        <taxon>Schistocerca</taxon>
    </lineage>
</organism>
<evidence type="ECO:0000256" key="5">
    <source>
        <dbReference type="ARBA" id="ARBA00022525"/>
    </source>
</evidence>